<evidence type="ECO:0000313" key="4">
    <source>
        <dbReference type="Proteomes" id="UP000053660"/>
    </source>
</evidence>
<protein>
    <recommendedName>
        <fullName evidence="2">7TM GPCR serpentine receptor class x (Srx) domain-containing protein</fullName>
    </recommendedName>
</protein>
<feature type="transmembrane region" description="Helical" evidence="1">
    <location>
        <begin position="66"/>
        <end position="87"/>
    </location>
</feature>
<evidence type="ECO:0000256" key="1">
    <source>
        <dbReference type="SAM" id="Phobius"/>
    </source>
</evidence>
<dbReference type="OrthoDB" id="5874085at2759"/>
<evidence type="ECO:0000313" key="3">
    <source>
        <dbReference type="EMBL" id="KHJ95327.1"/>
    </source>
</evidence>
<accession>A0A0B1THM9</accession>
<reference evidence="3 4" key="1">
    <citation type="submission" date="2014-03" db="EMBL/GenBank/DDBJ databases">
        <title>Draft genome of the hookworm Oesophagostomum dentatum.</title>
        <authorList>
            <person name="Mitreva M."/>
        </authorList>
    </citation>
    <scope>NUCLEOTIDE SEQUENCE [LARGE SCALE GENOMIC DNA]</scope>
    <source>
        <strain evidence="3 4">OD-Hann</strain>
    </source>
</reference>
<organism evidence="3 4">
    <name type="scientific">Oesophagostomum dentatum</name>
    <name type="common">Nodular worm</name>
    <dbReference type="NCBI Taxonomy" id="61180"/>
    <lineage>
        <taxon>Eukaryota</taxon>
        <taxon>Metazoa</taxon>
        <taxon>Ecdysozoa</taxon>
        <taxon>Nematoda</taxon>
        <taxon>Chromadorea</taxon>
        <taxon>Rhabditida</taxon>
        <taxon>Rhabditina</taxon>
        <taxon>Rhabditomorpha</taxon>
        <taxon>Strongyloidea</taxon>
        <taxon>Strongylidae</taxon>
        <taxon>Oesophagostomum</taxon>
    </lineage>
</organism>
<dbReference type="InterPro" id="IPR019430">
    <property type="entry name" value="7TM_GPCR_serpentine_rcpt_Srx"/>
</dbReference>
<dbReference type="Proteomes" id="UP000053660">
    <property type="component" value="Unassembled WGS sequence"/>
</dbReference>
<name>A0A0B1THM9_OESDE</name>
<keyword evidence="4" id="KW-1185">Reference proteome</keyword>
<keyword evidence="1" id="KW-0472">Membrane</keyword>
<keyword evidence="1" id="KW-1133">Transmembrane helix</keyword>
<dbReference type="AlphaFoldDB" id="A0A0B1THM9"/>
<sequence length="124" mass="13954">MEASVTADAELIAPFRRLDNSVTSSFIGARIGQLEQCALLFDAVHATWGYPKTTCGFIVSIYLNLVQVQIICVSILLINAITFCCIVRHKKLLRQVSDTRPEQRSSLLKNIQYYIQVYDVILGM</sequence>
<evidence type="ECO:0000259" key="2">
    <source>
        <dbReference type="Pfam" id="PF10328"/>
    </source>
</evidence>
<keyword evidence="1" id="KW-0812">Transmembrane</keyword>
<dbReference type="EMBL" id="KN550003">
    <property type="protein sequence ID" value="KHJ95327.1"/>
    <property type="molecule type" value="Genomic_DNA"/>
</dbReference>
<proteinExistence type="predicted"/>
<gene>
    <name evidence="3" type="ORF">OESDEN_04729</name>
</gene>
<feature type="domain" description="7TM GPCR serpentine receptor class x (Srx)" evidence="2">
    <location>
        <begin position="28"/>
        <end position="114"/>
    </location>
</feature>
<dbReference type="Pfam" id="PF10328">
    <property type="entry name" value="7TM_GPCR_Srx"/>
    <property type="match status" value="1"/>
</dbReference>